<protein>
    <submittedName>
        <fullName evidence="1">Uncharacterized protein</fullName>
    </submittedName>
</protein>
<gene>
    <name evidence="1" type="ORF">OEZ85_002947</name>
</gene>
<dbReference type="Proteomes" id="UP001244341">
    <property type="component" value="Chromosome 5b"/>
</dbReference>
<keyword evidence="2" id="KW-1185">Reference proteome</keyword>
<organism evidence="1 2">
    <name type="scientific">Tetradesmus obliquus</name>
    <name type="common">Green alga</name>
    <name type="synonym">Acutodesmus obliquus</name>
    <dbReference type="NCBI Taxonomy" id="3088"/>
    <lineage>
        <taxon>Eukaryota</taxon>
        <taxon>Viridiplantae</taxon>
        <taxon>Chlorophyta</taxon>
        <taxon>core chlorophytes</taxon>
        <taxon>Chlorophyceae</taxon>
        <taxon>CS clade</taxon>
        <taxon>Sphaeropleales</taxon>
        <taxon>Scenedesmaceae</taxon>
        <taxon>Tetradesmus</taxon>
    </lineage>
</organism>
<sequence>MVEVLKVSPAKVKELPGLLRRLPLPPMPGIGRHVPRSVQNSDYPELMLLYGWLCFAGCIGAYSVNKVMLSNTDGAYLNVNLRGDYDRQADKGQQDFEAGKHSLFWRAAQWKVDEDGANLGVLWDNRTRPHQYSKPGEAGLAAGLSSM</sequence>
<evidence type="ECO:0000313" key="1">
    <source>
        <dbReference type="EMBL" id="WIA14421.1"/>
    </source>
</evidence>
<reference evidence="1 2" key="1">
    <citation type="submission" date="2023-05" db="EMBL/GenBank/DDBJ databases">
        <title>A 100% complete, gapless, phased diploid assembly of the Scenedesmus obliquus UTEX 3031 genome.</title>
        <authorList>
            <person name="Biondi T.C."/>
            <person name="Hanschen E.R."/>
            <person name="Kwon T."/>
            <person name="Eng W."/>
            <person name="Kruse C.P.S."/>
            <person name="Koehler S.I."/>
            <person name="Kunde Y."/>
            <person name="Gleasner C.D."/>
            <person name="You Mak K.T."/>
            <person name="Polle J."/>
            <person name="Hovde B.T."/>
            <person name="Starkenburg S.R."/>
        </authorList>
    </citation>
    <scope>NUCLEOTIDE SEQUENCE [LARGE SCALE GENOMIC DNA]</scope>
    <source>
        <strain evidence="1 2">DOE0152z</strain>
    </source>
</reference>
<dbReference type="EMBL" id="CP126212">
    <property type="protein sequence ID" value="WIA14421.1"/>
    <property type="molecule type" value="Genomic_DNA"/>
</dbReference>
<evidence type="ECO:0000313" key="2">
    <source>
        <dbReference type="Proteomes" id="UP001244341"/>
    </source>
</evidence>
<accession>A0ABY8U1S9</accession>
<name>A0ABY8U1S9_TETOB</name>
<proteinExistence type="predicted"/>